<gene>
    <name evidence="4" type="ORF">KGF56_001318</name>
</gene>
<dbReference type="RefSeq" id="XP_049181457.1">
    <property type="nucleotide sequence ID" value="XM_049322429.1"/>
</dbReference>
<feature type="compositionally biased region" description="Basic residues" evidence="1">
    <location>
        <begin position="710"/>
        <end position="729"/>
    </location>
</feature>
<feature type="domain" description="SWR1-complex protein 3" evidence="2">
    <location>
        <begin position="30"/>
        <end position="155"/>
    </location>
</feature>
<dbReference type="InterPro" id="IPR037651">
    <property type="entry name" value="Swc3"/>
</dbReference>
<dbReference type="GO" id="GO:0140849">
    <property type="term" value="F:ATP-dependent H2AZ histone chaperone activity"/>
    <property type="evidence" value="ECO:0007669"/>
    <property type="project" value="InterPro"/>
</dbReference>
<feature type="compositionally biased region" description="Basic and acidic residues" evidence="1">
    <location>
        <begin position="160"/>
        <end position="219"/>
    </location>
</feature>
<feature type="region of interest" description="Disordered" evidence="1">
    <location>
        <begin position="1"/>
        <end position="25"/>
    </location>
</feature>
<name>A0AAI9SZ73_9ASCO</name>
<evidence type="ECO:0000313" key="4">
    <source>
        <dbReference type="EMBL" id="KAI3405712.2"/>
    </source>
</evidence>
<feature type="compositionally biased region" description="Basic and acidic residues" evidence="1">
    <location>
        <begin position="353"/>
        <end position="390"/>
    </location>
</feature>
<feature type="compositionally biased region" description="Acidic residues" evidence="1">
    <location>
        <begin position="883"/>
        <end position="892"/>
    </location>
</feature>
<dbReference type="PANTHER" id="PTHR28108">
    <property type="entry name" value="SWR1-COMPLEX PROTEIN 3"/>
    <property type="match status" value="1"/>
</dbReference>
<feature type="compositionally biased region" description="Basic and acidic residues" evidence="1">
    <location>
        <begin position="843"/>
        <end position="868"/>
    </location>
</feature>
<dbReference type="GO" id="GO:0000812">
    <property type="term" value="C:Swr1 complex"/>
    <property type="evidence" value="ECO:0007669"/>
    <property type="project" value="InterPro"/>
</dbReference>
<feature type="region of interest" description="Disordered" evidence="1">
    <location>
        <begin position="160"/>
        <end position="236"/>
    </location>
</feature>
<dbReference type="Pfam" id="PF26242">
    <property type="entry name" value="Swc3_C"/>
    <property type="match status" value="2"/>
</dbReference>
<keyword evidence="5" id="KW-1185">Reference proteome</keyword>
<dbReference type="Proteomes" id="UP001202479">
    <property type="component" value="Unassembled WGS sequence"/>
</dbReference>
<dbReference type="InterPro" id="IPR057558">
    <property type="entry name" value="Swc3_dom"/>
</dbReference>
<feature type="compositionally biased region" description="Basic and acidic residues" evidence="1">
    <location>
        <begin position="894"/>
        <end position="950"/>
    </location>
</feature>
<dbReference type="EMBL" id="JAHUZD010000027">
    <property type="protein sequence ID" value="KAI3405712.2"/>
    <property type="molecule type" value="Genomic_DNA"/>
</dbReference>
<evidence type="ECO:0000259" key="2">
    <source>
        <dbReference type="Pfam" id="PF24707"/>
    </source>
</evidence>
<feature type="compositionally biased region" description="Polar residues" evidence="1">
    <location>
        <begin position="412"/>
        <end position="442"/>
    </location>
</feature>
<feature type="region of interest" description="Disordered" evidence="1">
    <location>
        <begin position="607"/>
        <end position="744"/>
    </location>
</feature>
<feature type="compositionally biased region" description="Low complexity" evidence="1">
    <location>
        <begin position="391"/>
        <end position="411"/>
    </location>
</feature>
<comment type="caution">
    <text evidence="4">The sequence shown here is derived from an EMBL/GenBank/DDBJ whole genome shotgun (WGS) entry which is preliminary data.</text>
</comment>
<sequence>MPPRVRRRITSSQRDEIEKEQEEQSHKIIRPFEDVHSFPVSYSATSQISSISQPLTIKDTGILYLSIIKSRYNILRLCPMFQLYWVKQSSYIKKLLEQDKPVPSHLKKDDVYAGRSCVLNNDISARDIMVKLVDCGMTIGVHFFEIRIFIAKDERSDTKKEKLRNKQERLEKKAQREKEKLERRAKRERDAREREEKKRRREIEKREALLAKAKVEPKESGTSLSPKGSLDLKKTNSNSAMWGTVEEGSFKLSGGEKKMKAKAKAKTPKSKQSRSVDMSIVENRLMIDNLNYLARLDPSLNDLMNRVANNNASVGEIILFQKYIEKAKSLGAPPHADEEVLVFLEKVKIPEDAAKDPMDLDEPLHNSQDDMETKETSELNSRSAEEKDTNESVSETEVETTPVQQQSVETEPVQQQSVETEPVQQQSVETEPVQQQSVETEPVQQQLLETVVDTIPQDKQKEDSPAELSTSDSPAVDSQENIQSDLKIEMVMTDTKKDHKSQKQSKLEISKDQKLTAFQEKYSVNATVLFEFLENVNVRFQFPTYAICEVLEPSTMINAENGDNSDTSDILMSFLWIHNQKKVDEYEAALKDYKEKLRKEDEEKAKKAEEEKAAQEVASEDVGISAEKVEDGNQIENEIENEKEKENGNLVVSRDVSSEDVGTLAEKVQNGNDMVDTETNKNNVDGQSEQNVIQPENNTAEFEEQAAPPVKRRGPPPPRRGKKKRKGPISKKSMVPKPLQPPEEPVYLYSSVSFTIHGMPKKFLPILINSVRSVEEVQAKMNHILDVGIRLTPYQLWYQVDGKLDEELAEHTRVELKNEERKMVGIPQEKPEPKKYPKKKKVKENLEENSNKENPKESSNEENRKETSNEENPEETSNKENLEETSNEENLEETSNKENLEETSIKENLEETSIKENLEETSDKEPETTDKDKVELDSTIHHSTDKEREEIIEADQATYEIIEQSVENKE</sequence>
<dbReference type="PANTHER" id="PTHR28108:SF1">
    <property type="entry name" value="SWR1-COMPLEX PROTEIN 3"/>
    <property type="match status" value="1"/>
</dbReference>
<organism evidence="4 5">
    <name type="scientific">Candida oxycetoniae</name>
    <dbReference type="NCBI Taxonomy" id="497107"/>
    <lineage>
        <taxon>Eukaryota</taxon>
        <taxon>Fungi</taxon>
        <taxon>Dikarya</taxon>
        <taxon>Ascomycota</taxon>
        <taxon>Saccharomycotina</taxon>
        <taxon>Pichiomycetes</taxon>
        <taxon>Debaryomycetaceae</taxon>
        <taxon>Candida/Lodderomyces clade</taxon>
        <taxon>Candida</taxon>
    </lineage>
</organism>
<evidence type="ECO:0000256" key="1">
    <source>
        <dbReference type="SAM" id="MobiDB-lite"/>
    </source>
</evidence>
<dbReference type="Pfam" id="PF24707">
    <property type="entry name" value="Swc3"/>
    <property type="match status" value="1"/>
</dbReference>
<accession>A0AAI9SZ73</accession>
<feature type="compositionally biased region" description="Polar residues" evidence="1">
    <location>
        <begin position="467"/>
        <end position="482"/>
    </location>
</feature>
<reference evidence="4" key="1">
    <citation type="journal article" date="2022" name="DNA Res.">
        <title>Genome analysis of five recently described species of the CUG-Ser clade uncovers Candida theae as a new hybrid lineage with pathogenic potential in the Candida parapsilosis species complex.</title>
        <authorList>
            <person name="Mixao V."/>
            <person name="Del Olmo V."/>
            <person name="Hegedusova E."/>
            <person name="Saus E."/>
            <person name="Pryszcz L."/>
            <person name="Cillingova A."/>
            <person name="Nosek J."/>
            <person name="Gabaldon T."/>
        </authorList>
    </citation>
    <scope>NUCLEOTIDE SEQUENCE</scope>
    <source>
        <strain evidence="4">CBS 10844</strain>
    </source>
</reference>
<dbReference type="GeneID" id="73378935"/>
<feature type="domain" description="Swc3 C-terminal" evidence="3">
    <location>
        <begin position="737"/>
        <end position="818"/>
    </location>
</feature>
<feature type="compositionally biased region" description="Polar residues" evidence="1">
    <location>
        <begin position="680"/>
        <end position="700"/>
    </location>
</feature>
<dbReference type="AlphaFoldDB" id="A0AAI9SZ73"/>
<protein>
    <submittedName>
        <fullName evidence="4">SWC3</fullName>
    </submittedName>
</protein>
<evidence type="ECO:0000259" key="3">
    <source>
        <dbReference type="Pfam" id="PF26242"/>
    </source>
</evidence>
<proteinExistence type="predicted"/>
<feature type="compositionally biased region" description="Basic and acidic residues" evidence="1">
    <location>
        <begin position="13"/>
        <end position="25"/>
    </location>
</feature>
<feature type="region of interest" description="Disordered" evidence="1">
    <location>
        <begin position="454"/>
        <end position="482"/>
    </location>
</feature>
<feature type="domain" description="Swc3 C-terminal" evidence="3">
    <location>
        <begin position="511"/>
        <end position="616"/>
    </location>
</feature>
<evidence type="ECO:0000313" key="5">
    <source>
        <dbReference type="Proteomes" id="UP001202479"/>
    </source>
</evidence>
<dbReference type="InterPro" id="IPR058986">
    <property type="entry name" value="Swc3_C"/>
</dbReference>
<feature type="region of interest" description="Disordered" evidence="1">
    <location>
        <begin position="353"/>
        <end position="442"/>
    </location>
</feature>
<feature type="compositionally biased region" description="Basic and acidic residues" evidence="1">
    <location>
        <begin position="819"/>
        <end position="835"/>
    </location>
</feature>
<feature type="region of interest" description="Disordered" evidence="1">
    <location>
        <begin position="819"/>
        <end position="950"/>
    </location>
</feature>